<accession>A0AAD7B069</accession>
<dbReference type="EMBL" id="JARKIF010000063">
    <property type="protein sequence ID" value="KAJ7606087.1"/>
    <property type="molecule type" value="Genomic_DNA"/>
</dbReference>
<dbReference type="InterPro" id="IPR037508">
    <property type="entry name" value="Msb1/Mug8"/>
</dbReference>
<evidence type="ECO:0000256" key="1">
    <source>
        <dbReference type="SAM" id="MobiDB-lite"/>
    </source>
</evidence>
<dbReference type="AlphaFoldDB" id="A0AAD7B069"/>
<dbReference type="InterPro" id="IPR008936">
    <property type="entry name" value="Rho_GTPase_activation_prot"/>
</dbReference>
<feature type="region of interest" description="Disordered" evidence="1">
    <location>
        <begin position="143"/>
        <end position="183"/>
    </location>
</feature>
<dbReference type="Proteomes" id="UP001221142">
    <property type="component" value="Unassembled WGS sequence"/>
</dbReference>
<protein>
    <recommendedName>
        <fullName evidence="4">Meiotically up-regulated protein Msb1/Mug8 domain-containing protein</fullName>
    </recommendedName>
</protein>
<dbReference type="PANTHER" id="PTHR28093">
    <property type="entry name" value="MORPHOGENESIS-RELATED PROTEIN MSB1"/>
    <property type="match status" value="1"/>
</dbReference>
<reference evidence="2" key="1">
    <citation type="submission" date="2023-03" db="EMBL/GenBank/DDBJ databases">
        <title>Massive genome expansion in bonnet fungi (Mycena s.s.) driven by repeated elements and novel gene families across ecological guilds.</title>
        <authorList>
            <consortium name="Lawrence Berkeley National Laboratory"/>
            <person name="Harder C.B."/>
            <person name="Miyauchi S."/>
            <person name="Viragh M."/>
            <person name="Kuo A."/>
            <person name="Thoen E."/>
            <person name="Andreopoulos B."/>
            <person name="Lu D."/>
            <person name="Skrede I."/>
            <person name="Drula E."/>
            <person name="Henrissat B."/>
            <person name="Morin E."/>
            <person name="Kohler A."/>
            <person name="Barry K."/>
            <person name="LaButti K."/>
            <person name="Morin E."/>
            <person name="Salamov A."/>
            <person name="Lipzen A."/>
            <person name="Mereny Z."/>
            <person name="Hegedus B."/>
            <person name="Baldrian P."/>
            <person name="Stursova M."/>
            <person name="Weitz H."/>
            <person name="Taylor A."/>
            <person name="Grigoriev I.V."/>
            <person name="Nagy L.G."/>
            <person name="Martin F."/>
            <person name="Kauserud H."/>
        </authorList>
    </citation>
    <scope>NUCLEOTIDE SEQUENCE</scope>
    <source>
        <strain evidence="2">9284</strain>
    </source>
</reference>
<dbReference type="PANTHER" id="PTHR28093:SF1">
    <property type="entry name" value="MORPHOGENESIS-RELATED PROTEIN MSB1"/>
    <property type="match status" value="1"/>
</dbReference>
<proteinExistence type="predicted"/>
<evidence type="ECO:0008006" key="4">
    <source>
        <dbReference type="Google" id="ProtNLM"/>
    </source>
</evidence>
<sequence length="551" mass="59587">MMEQALKVRARFQFQQTAACSRCESRLESTSLGNEEGRLSSQSLLVLRKKIGIRSGGPVPPRWSILTPTMSGVVRIDSLLGGESWTEIDGWTGIENTPSSDARWREEEDRDNDLVIGLRTQQKSQDIKKTGRCLPMPSIFSRARTASTPSKASKPVLSVNAKTTDSRSKTPLSPGGAYDEFGRQTPTQAQEGAVGFLPTALPADPRVPWAGMSGSPNLNGSGSSNGLPQPSQQPPQPYGLLSPARDAVLGLPDLARLVGTVCAALERNGLATPFVFSSLALDVRRATVVRLVEAFLATCTTDDARNARAEARWADEARFAGAHELGMCLRWGLSRVVRVVRVEGGREVRGLFSWAWYERWRQEEAANAFPPTAYSTLLASLPAQLPPILAPLFALCNRLVAHSGTTGHTPPTLAAVLSPLLFGLWSSSVAFSYSAFPGTPTRTSSSDKDSPEDALFPTIEDFASFPALYAAFLRGAREGVHDAEGRGLGAPTRLREWVGMYPASLEVGEGDNRLGKTPNPRRGAKIVKVVHVGKAGEQWAMTLKRCTRVRP</sequence>
<name>A0AAD7B069_9AGAR</name>
<feature type="compositionally biased region" description="Low complexity" evidence="1">
    <location>
        <begin position="213"/>
        <end position="230"/>
    </location>
</feature>
<keyword evidence="3" id="KW-1185">Reference proteome</keyword>
<dbReference type="SUPFAM" id="SSF48350">
    <property type="entry name" value="GTPase activation domain, GAP"/>
    <property type="match status" value="1"/>
</dbReference>
<organism evidence="2 3">
    <name type="scientific">Roridomyces roridus</name>
    <dbReference type="NCBI Taxonomy" id="1738132"/>
    <lineage>
        <taxon>Eukaryota</taxon>
        <taxon>Fungi</taxon>
        <taxon>Dikarya</taxon>
        <taxon>Basidiomycota</taxon>
        <taxon>Agaricomycotina</taxon>
        <taxon>Agaricomycetes</taxon>
        <taxon>Agaricomycetidae</taxon>
        <taxon>Agaricales</taxon>
        <taxon>Marasmiineae</taxon>
        <taxon>Mycenaceae</taxon>
        <taxon>Roridomyces</taxon>
    </lineage>
</organism>
<evidence type="ECO:0000313" key="3">
    <source>
        <dbReference type="Proteomes" id="UP001221142"/>
    </source>
</evidence>
<evidence type="ECO:0000313" key="2">
    <source>
        <dbReference type="EMBL" id="KAJ7606087.1"/>
    </source>
</evidence>
<gene>
    <name evidence="2" type="ORF">FB45DRAFT_1012140</name>
</gene>
<comment type="caution">
    <text evidence="2">The sequence shown here is derived from an EMBL/GenBank/DDBJ whole genome shotgun (WGS) entry which is preliminary data.</text>
</comment>
<feature type="region of interest" description="Disordered" evidence="1">
    <location>
        <begin position="205"/>
        <end position="241"/>
    </location>
</feature>